<organism evidence="1 2">
    <name type="scientific">Aphis craccivora</name>
    <name type="common">Cowpea aphid</name>
    <dbReference type="NCBI Taxonomy" id="307492"/>
    <lineage>
        <taxon>Eukaryota</taxon>
        <taxon>Metazoa</taxon>
        <taxon>Ecdysozoa</taxon>
        <taxon>Arthropoda</taxon>
        <taxon>Hexapoda</taxon>
        <taxon>Insecta</taxon>
        <taxon>Pterygota</taxon>
        <taxon>Neoptera</taxon>
        <taxon>Paraneoptera</taxon>
        <taxon>Hemiptera</taxon>
        <taxon>Sternorrhyncha</taxon>
        <taxon>Aphidomorpha</taxon>
        <taxon>Aphidoidea</taxon>
        <taxon>Aphididae</taxon>
        <taxon>Aphidini</taxon>
        <taxon>Aphis</taxon>
        <taxon>Aphis</taxon>
    </lineage>
</organism>
<keyword evidence="2" id="KW-1185">Reference proteome</keyword>
<dbReference type="Proteomes" id="UP000478052">
    <property type="component" value="Unassembled WGS sequence"/>
</dbReference>
<evidence type="ECO:0000313" key="2">
    <source>
        <dbReference type="Proteomes" id="UP000478052"/>
    </source>
</evidence>
<accession>A0A6G0W354</accession>
<gene>
    <name evidence="1" type="ORF">FWK35_00025838</name>
</gene>
<protein>
    <submittedName>
        <fullName evidence="1">PiggyBac transposable element-derived protein 4-like</fullName>
    </submittedName>
</protein>
<dbReference type="EMBL" id="VUJU01009575">
    <property type="protein sequence ID" value="KAF0719301.1"/>
    <property type="molecule type" value="Genomic_DNA"/>
</dbReference>
<name>A0A6G0W354_APHCR</name>
<dbReference type="AlphaFoldDB" id="A0A6G0W354"/>
<comment type="caution">
    <text evidence="1">The sequence shown here is derived from an EMBL/GenBank/DDBJ whole genome shotgun (WGS) entry which is preliminary data.</text>
</comment>
<sequence length="151" mass="17093">MALKKFKNIQYILFYFSTIYSASIKISAPGNCSPEPLPKYGSLYNINKNKIFFEKSHVLVLPAINFSFTKIIQDLTSAVTIKIQDRTSCVVLIKIRDPTSTILEFFEALVSLFLLGKVAYETNEYYKQNSNGNNISCHNTSGSDITCQHLF</sequence>
<reference evidence="1 2" key="1">
    <citation type="submission" date="2019-08" db="EMBL/GenBank/DDBJ databases">
        <title>Whole genome of Aphis craccivora.</title>
        <authorList>
            <person name="Voronova N.V."/>
            <person name="Shulinski R.S."/>
            <person name="Bandarenka Y.V."/>
            <person name="Zhorov D.G."/>
            <person name="Warner D."/>
        </authorList>
    </citation>
    <scope>NUCLEOTIDE SEQUENCE [LARGE SCALE GENOMIC DNA]</scope>
    <source>
        <strain evidence="1">180601</strain>
        <tissue evidence="1">Whole Body</tissue>
    </source>
</reference>
<proteinExistence type="predicted"/>
<evidence type="ECO:0000313" key="1">
    <source>
        <dbReference type="EMBL" id="KAF0719301.1"/>
    </source>
</evidence>